<dbReference type="GO" id="GO:0098609">
    <property type="term" value="P:cell-cell adhesion"/>
    <property type="evidence" value="ECO:0007669"/>
    <property type="project" value="TreeGrafter"/>
</dbReference>
<dbReference type="InterPro" id="IPR007110">
    <property type="entry name" value="Ig-like_dom"/>
</dbReference>
<sequence length="950" mass="106266">MFVLSVAKIFRFVSGRKDKAKIQMFSGFAGGLQWAFSVELQFTSESGHYNIREGANVTLPCCAQGMDDDTIILWNKYDPDIMTETLLSVNFTKMVEIPKFIFKNGWPRCVDMILLDVHSYDSGEYECSFAEFPDLKLRHSVDVRAHLFINIVPDVHEHIVEVGEPIVLTCSASGSSDAKIIWKRLGDMNSVETVFHTPNLTFPVASASHAGLYECTASSEDEAPVSAAIAVVVHAPEADPRPPVVTTSSDFIPVTINEKVSMNCTYSARPPPQVSWIFNGYTDILNQMKNKERLKHKEIKIDDSTERISVITIDGVRNQDFGNYTCRVINKYGSVEKTIFLSGIPGKPFDLLPKVELHRPDSVLLVWSLPSSEPIVGYKIFIATENSPQTSEINVPMTQTDCKKIQRSSFWKCVYNLKSLQPSKKYNIAVQCRNDFGWGLFSDPVIVTTTDFTSSMLMSKQKDSGAPKMMIAWNVYSLFSVIMSQHAVQCTFSCAVIVASCDLVGGCNSSEVVVECECCWLAFAKFWQLAVVVGGVVLEPRARRLVVVEVRPDFNTLSSERHDLRYLWPGCSGRFLERKFPSAKYVWYLNGQPIRGSVTNKLEREFVIPSANYSLRQPSLLVKKQNSRRPVIIQPGSIAFVPCPLFCSEPKPVDVFSVVNNTRRLDIDNSGRFFVSEISLQIADVGPQDQGIYQCVIRNAQSGQSFRGHPVPVHLSTSPATIQAVLLYPLAGVSLLRARLSDNVTLLCFIGSVAASRIVWVELNDNFSAHHGSYVCQSRQTSASYALQVQSPLFVRLRLVVSRLEDDSWFSDLVCYTYGDRSTTISWFYNDRPLLDADLITAHCPPPPPGVYQCVATAGDESTADSIYVSKWPSTTRRRSATNAHWSKLIRVGPTNNTVKLNSTTLLLCQLHSPRATVSWRHNDTQLNLDSRRSLVGYGSFQIRQFDYTD</sequence>
<feature type="domain" description="Ig-like" evidence="3">
    <location>
        <begin position="51"/>
        <end position="127"/>
    </location>
</feature>
<dbReference type="SMART" id="SM00408">
    <property type="entry name" value="IGc2"/>
    <property type="match status" value="3"/>
</dbReference>
<keyword evidence="1" id="KW-0677">Repeat</keyword>
<feature type="domain" description="Ig-like" evidence="3">
    <location>
        <begin position="242"/>
        <end position="342"/>
    </location>
</feature>
<evidence type="ECO:0000259" key="4">
    <source>
        <dbReference type="PROSITE" id="PS50853"/>
    </source>
</evidence>
<evidence type="ECO:0000259" key="3">
    <source>
        <dbReference type="PROSITE" id="PS50835"/>
    </source>
</evidence>
<protein>
    <submittedName>
        <fullName evidence="5">Immunoglobulin domain protein</fullName>
    </submittedName>
</protein>
<dbReference type="Pfam" id="PF13927">
    <property type="entry name" value="Ig_3"/>
    <property type="match status" value="1"/>
</dbReference>
<dbReference type="SMART" id="SM00409">
    <property type="entry name" value="IG"/>
    <property type="match status" value="5"/>
</dbReference>
<feature type="domain" description="Ig-like" evidence="3">
    <location>
        <begin position="792"/>
        <end position="870"/>
    </location>
</feature>
<dbReference type="AlphaFoldDB" id="A0A1Y3E8W0"/>
<feature type="domain" description="Fibronectin type-III" evidence="4">
    <location>
        <begin position="347"/>
        <end position="452"/>
    </location>
</feature>
<dbReference type="CDD" id="cd00063">
    <property type="entry name" value="FN3"/>
    <property type="match status" value="1"/>
</dbReference>
<reference evidence="5 6" key="1">
    <citation type="submission" date="2015-04" db="EMBL/GenBank/DDBJ databases">
        <title>Draft genome of the roundworm Trichinella nativa.</title>
        <authorList>
            <person name="Mitreva M."/>
        </authorList>
    </citation>
    <scope>NUCLEOTIDE SEQUENCE [LARGE SCALE GENOMIC DNA]</scope>
    <source>
        <strain evidence="5 6">ISS45</strain>
    </source>
</reference>
<organism evidence="5 6">
    <name type="scientific">Trichinella nativa</name>
    <dbReference type="NCBI Taxonomy" id="6335"/>
    <lineage>
        <taxon>Eukaryota</taxon>
        <taxon>Metazoa</taxon>
        <taxon>Ecdysozoa</taxon>
        <taxon>Nematoda</taxon>
        <taxon>Enoplea</taxon>
        <taxon>Dorylaimia</taxon>
        <taxon>Trichinellida</taxon>
        <taxon>Trichinellidae</taxon>
        <taxon>Trichinella</taxon>
    </lineage>
</organism>
<dbReference type="PANTHER" id="PTHR44170">
    <property type="entry name" value="PROTEIN SIDEKICK"/>
    <property type="match status" value="1"/>
</dbReference>
<dbReference type="Pfam" id="PF07679">
    <property type="entry name" value="I-set"/>
    <property type="match status" value="1"/>
</dbReference>
<comment type="caution">
    <text evidence="5">The sequence shown here is derived from an EMBL/GenBank/DDBJ whole genome shotgun (WGS) entry which is preliminary data.</text>
</comment>
<evidence type="ECO:0000313" key="6">
    <source>
        <dbReference type="Proteomes" id="UP000243006"/>
    </source>
</evidence>
<dbReference type="SUPFAM" id="SSF49265">
    <property type="entry name" value="Fibronectin type III"/>
    <property type="match status" value="1"/>
</dbReference>
<dbReference type="InterPro" id="IPR003598">
    <property type="entry name" value="Ig_sub2"/>
</dbReference>
<dbReference type="Proteomes" id="UP000243006">
    <property type="component" value="Unassembled WGS sequence"/>
</dbReference>
<evidence type="ECO:0000313" key="5">
    <source>
        <dbReference type="EMBL" id="OUC41475.1"/>
    </source>
</evidence>
<gene>
    <name evidence="5" type="ORF">D917_00398</name>
</gene>
<dbReference type="Pfam" id="PF00041">
    <property type="entry name" value="fn3"/>
    <property type="match status" value="1"/>
</dbReference>
<dbReference type="PROSITE" id="PS50853">
    <property type="entry name" value="FN3"/>
    <property type="match status" value="1"/>
</dbReference>
<dbReference type="InterPro" id="IPR003599">
    <property type="entry name" value="Ig_sub"/>
</dbReference>
<dbReference type="PANTHER" id="PTHR44170:SF6">
    <property type="entry name" value="CONTACTIN"/>
    <property type="match status" value="1"/>
</dbReference>
<evidence type="ECO:0000256" key="2">
    <source>
        <dbReference type="ARBA" id="ARBA00023157"/>
    </source>
</evidence>
<dbReference type="InterPro" id="IPR013098">
    <property type="entry name" value="Ig_I-set"/>
</dbReference>
<keyword evidence="2" id="KW-1015">Disulfide bond</keyword>
<evidence type="ECO:0000256" key="1">
    <source>
        <dbReference type="ARBA" id="ARBA00022737"/>
    </source>
</evidence>
<proteinExistence type="predicted"/>
<dbReference type="InterPro" id="IPR003961">
    <property type="entry name" value="FN3_dom"/>
</dbReference>
<dbReference type="GO" id="GO:0016020">
    <property type="term" value="C:membrane"/>
    <property type="evidence" value="ECO:0007669"/>
    <property type="project" value="UniProtKB-SubCell"/>
</dbReference>
<dbReference type="SUPFAM" id="SSF48726">
    <property type="entry name" value="Immunoglobulin"/>
    <property type="match status" value="6"/>
</dbReference>
<dbReference type="Gene3D" id="2.60.40.10">
    <property type="entry name" value="Immunoglobulins"/>
    <property type="match status" value="5"/>
</dbReference>
<name>A0A1Y3E8W0_9BILA</name>
<dbReference type="SMART" id="SM00060">
    <property type="entry name" value="FN3"/>
    <property type="match status" value="1"/>
</dbReference>
<dbReference type="InterPro" id="IPR036179">
    <property type="entry name" value="Ig-like_dom_sf"/>
</dbReference>
<dbReference type="InterPro" id="IPR036116">
    <property type="entry name" value="FN3_sf"/>
</dbReference>
<feature type="domain" description="Ig-like" evidence="3">
    <location>
        <begin position="153"/>
        <end position="226"/>
    </location>
</feature>
<accession>A0A1Y3E8W0</accession>
<dbReference type="PROSITE" id="PS50835">
    <property type="entry name" value="IG_LIKE"/>
    <property type="match status" value="4"/>
</dbReference>
<dbReference type="InterPro" id="IPR013783">
    <property type="entry name" value="Ig-like_fold"/>
</dbReference>
<dbReference type="EMBL" id="LVZM01021365">
    <property type="protein sequence ID" value="OUC41475.1"/>
    <property type="molecule type" value="Genomic_DNA"/>
</dbReference>